<accession>A0A0S3SIV7</accession>
<keyword evidence="3" id="KW-1185">Reference proteome</keyword>
<feature type="compositionally biased region" description="Low complexity" evidence="1">
    <location>
        <begin position="12"/>
        <end position="41"/>
    </location>
</feature>
<feature type="compositionally biased region" description="Acidic residues" evidence="1">
    <location>
        <begin position="96"/>
        <end position="112"/>
    </location>
</feature>
<dbReference type="Proteomes" id="UP000291084">
    <property type="component" value="Chromosome 7"/>
</dbReference>
<protein>
    <submittedName>
        <fullName evidence="2">Uncharacterized protein</fullName>
    </submittedName>
</protein>
<feature type="compositionally biased region" description="Basic and acidic residues" evidence="1">
    <location>
        <begin position="55"/>
        <end position="64"/>
    </location>
</feature>
<feature type="compositionally biased region" description="Acidic residues" evidence="1">
    <location>
        <begin position="42"/>
        <end position="54"/>
    </location>
</feature>
<evidence type="ECO:0000256" key="1">
    <source>
        <dbReference type="SAM" id="MobiDB-lite"/>
    </source>
</evidence>
<dbReference type="AlphaFoldDB" id="A0A0S3SIV7"/>
<reference evidence="2 3" key="1">
    <citation type="journal article" date="2015" name="Sci. Rep.">
        <title>The power of single molecule real-time sequencing technology in the de novo assembly of a eukaryotic genome.</title>
        <authorList>
            <person name="Sakai H."/>
            <person name="Naito K."/>
            <person name="Ogiso-Tanaka E."/>
            <person name="Takahashi Y."/>
            <person name="Iseki K."/>
            <person name="Muto C."/>
            <person name="Satou K."/>
            <person name="Teruya K."/>
            <person name="Shiroma A."/>
            <person name="Shimoji M."/>
            <person name="Hirano T."/>
            <person name="Itoh T."/>
            <person name="Kaga A."/>
            <person name="Tomooka N."/>
        </authorList>
    </citation>
    <scope>NUCLEOTIDE SEQUENCE [LARGE SCALE GENOMIC DNA]</scope>
    <source>
        <strain evidence="3">cv. Shumari</strain>
    </source>
</reference>
<feature type="region of interest" description="Disordered" evidence="1">
    <location>
        <begin position="1"/>
        <end position="141"/>
    </location>
</feature>
<dbReference type="OrthoDB" id="10647317at2759"/>
<sequence length="141" mass="14972">MAPSDVTSILQTSESSTQEPTTVTTECSCENTENTTFTCDTVVEEETEESDSGDEEKANHKGDKGTGAQTTADGIGNAIVEDNTETENTPCTCDTVVEEETEESDSGEEENEQNGTEESGFNGPRKPNHVGDTGKPPQSTN</sequence>
<dbReference type="EMBL" id="AP015040">
    <property type="protein sequence ID" value="BAT92718.1"/>
    <property type="molecule type" value="Genomic_DNA"/>
</dbReference>
<evidence type="ECO:0000313" key="3">
    <source>
        <dbReference type="Proteomes" id="UP000291084"/>
    </source>
</evidence>
<organism evidence="2 3">
    <name type="scientific">Vigna angularis var. angularis</name>
    <dbReference type="NCBI Taxonomy" id="157739"/>
    <lineage>
        <taxon>Eukaryota</taxon>
        <taxon>Viridiplantae</taxon>
        <taxon>Streptophyta</taxon>
        <taxon>Embryophyta</taxon>
        <taxon>Tracheophyta</taxon>
        <taxon>Spermatophyta</taxon>
        <taxon>Magnoliopsida</taxon>
        <taxon>eudicotyledons</taxon>
        <taxon>Gunneridae</taxon>
        <taxon>Pentapetalae</taxon>
        <taxon>rosids</taxon>
        <taxon>fabids</taxon>
        <taxon>Fabales</taxon>
        <taxon>Fabaceae</taxon>
        <taxon>Papilionoideae</taxon>
        <taxon>50 kb inversion clade</taxon>
        <taxon>NPAAA clade</taxon>
        <taxon>indigoferoid/millettioid clade</taxon>
        <taxon>Phaseoleae</taxon>
        <taxon>Vigna</taxon>
    </lineage>
</organism>
<name>A0A0S3SIV7_PHAAN</name>
<gene>
    <name evidence="2" type="primary">Vigan.07G153400</name>
    <name evidence="2" type="ORF">VIGAN_07153400</name>
</gene>
<feature type="compositionally biased region" description="Polar residues" evidence="1">
    <location>
        <begin position="1"/>
        <end position="11"/>
    </location>
</feature>
<proteinExistence type="predicted"/>
<evidence type="ECO:0000313" key="2">
    <source>
        <dbReference type="EMBL" id="BAT92718.1"/>
    </source>
</evidence>